<feature type="compositionally biased region" description="Basic and acidic residues" evidence="1">
    <location>
        <begin position="65"/>
        <end position="77"/>
    </location>
</feature>
<organism evidence="3 4">
    <name type="scientific">Ranitomeya imitator</name>
    <name type="common">mimic poison frog</name>
    <dbReference type="NCBI Taxonomy" id="111125"/>
    <lineage>
        <taxon>Eukaryota</taxon>
        <taxon>Metazoa</taxon>
        <taxon>Chordata</taxon>
        <taxon>Craniata</taxon>
        <taxon>Vertebrata</taxon>
        <taxon>Euteleostomi</taxon>
        <taxon>Amphibia</taxon>
        <taxon>Batrachia</taxon>
        <taxon>Anura</taxon>
        <taxon>Neobatrachia</taxon>
        <taxon>Hyloidea</taxon>
        <taxon>Dendrobatidae</taxon>
        <taxon>Dendrobatinae</taxon>
        <taxon>Ranitomeya</taxon>
    </lineage>
</organism>
<dbReference type="EMBL" id="CAUEEQ010073804">
    <property type="protein sequence ID" value="CAJ0966328.1"/>
    <property type="molecule type" value="Genomic_DNA"/>
</dbReference>
<proteinExistence type="predicted"/>
<keyword evidence="2" id="KW-0732">Signal</keyword>
<feature type="region of interest" description="Disordered" evidence="1">
    <location>
        <begin position="65"/>
        <end position="127"/>
    </location>
</feature>
<sequence length="268" mass="30127">MKLILVWICLISETFHFPTQSPDVDDTTACCAQNPKLIYQGRDSNSGINVYVFEFLPENKEAKDRVEDTTMKNDHQSNRNSPINTENKDINEDTIIPTNKPASMYDKKQMPDTNTGTRDNTHMPGLKFSTVGATQKDIEIYENTSLLPNTTHGLQTGTSHITEMQKTSGNQDDYYVTDTSALFDFPKNGETYTETGTRDYNSTPDVKFDTITSAVSLAQNDIEMYEDRDLVANITKGLQTGISHSKEVKINEYSNGDDYFGTDESYKG</sequence>
<reference evidence="3" key="1">
    <citation type="submission" date="2023-07" db="EMBL/GenBank/DDBJ databases">
        <authorList>
            <person name="Stuckert A."/>
        </authorList>
    </citation>
    <scope>NUCLEOTIDE SEQUENCE</scope>
</reference>
<accession>A0ABN9MJ36</accession>
<protein>
    <submittedName>
        <fullName evidence="3">Uncharacterized protein</fullName>
    </submittedName>
</protein>
<gene>
    <name evidence="3" type="ORF">RIMI_LOCUS21204352</name>
</gene>
<evidence type="ECO:0000313" key="4">
    <source>
        <dbReference type="Proteomes" id="UP001176940"/>
    </source>
</evidence>
<evidence type="ECO:0000256" key="2">
    <source>
        <dbReference type="SAM" id="SignalP"/>
    </source>
</evidence>
<keyword evidence="4" id="KW-1185">Reference proteome</keyword>
<name>A0ABN9MJ36_9NEOB</name>
<feature type="chain" id="PRO_5046178962" evidence="2">
    <location>
        <begin position="17"/>
        <end position="268"/>
    </location>
</feature>
<feature type="signal peptide" evidence="2">
    <location>
        <begin position="1"/>
        <end position="16"/>
    </location>
</feature>
<comment type="caution">
    <text evidence="3">The sequence shown here is derived from an EMBL/GenBank/DDBJ whole genome shotgun (WGS) entry which is preliminary data.</text>
</comment>
<evidence type="ECO:0000256" key="1">
    <source>
        <dbReference type="SAM" id="MobiDB-lite"/>
    </source>
</evidence>
<evidence type="ECO:0000313" key="3">
    <source>
        <dbReference type="EMBL" id="CAJ0966328.1"/>
    </source>
</evidence>
<dbReference type="Proteomes" id="UP001176940">
    <property type="component" value="Unassembled WGS sequence"/>
</dbReference>